<feature type="chain" id="PRO_5003840619" evidence="2">
    <location>
        <begin position="33"/>
        <end position="147"/>
    </location>
</feature>
<comment type="caution">
    <text evidence="3">The sequence shown here is derived from an EMBL/GenBank/DDBJ whole genome shotgun (WGS) entry which is preliminary data.</text>
</comment>
<dbReference type="EMBL" id="AGNL01030942">
    <property type="protein sequence ID" value="EJK56634.1"/>
    <property type="molecule type" value="Genomic_DNA"/>
</dbReference>
<evidence type="ECO:0000256" key="1">
    <source>
        <dbReference type="SAM" id="MobiDB-lite"/>
    </source>
</evidence>
<evidence type="ECO:0000256" key="2">
    <source>
        <dbReference type="SAM" id="SignalP"/>
    </source>
</evidence>
<feature type="compositionally biased region" description="Acidic residues" evidence="1">
    <location>
        <begin position="131"/>
        <end position="140"/>
    </location>
</feature>
<protein>
    <submittedName>
        <fullName evidence="3">Uncharacterized protein</fullName>
    </submittedName>
</protein>
<keyword evidence="2" id="KW-0732">Signal</keyword>
<proteinExistence type="predicted"/>
<reference evidence="3 4" key="1">
    <citation type="journal article" date="2012" name="Genome Biol.">
        <title>Genome and low-iron response of an oceanic diatom adapted to chronic iron limitation.</title>
        <authorList>
            <person name="Lommer M."/>
            <person name="Specht M."/>
            <person name="Roy A.S."/>
            <person name="Kraemer L."/>
            <person name="Andreson R."/>
            <person name="Gutowska M.A."/>
            <person name="Wolf J."/>
            <person name="Bergner S.V."/>
            <person name="Schilhabel M.B."/>
            <person name="Klostermeier U.C."/>
            <person name="Beiko R.G."/>
            <person name="Rosenstiel P."/>
            <person name="Hippler M."/>
            <person name="Laroche J."/>
        </authorList>
    </citation>
    <scope>NUCLEOTIDE SEQUENCE [LARGE SCALE GENOMIC DNA]</scope>
    <source>
        <strain evidence="3 4">CCMP1005</strain>
    </source>
</reference>
<keyword evidence="4" id="KW-1185">Reference proteome</keyword>
<feature type="signal peptide" evidence="2">
    <location>
        <begin position="1"/>
        <end position="32"/>
    </location>
</feature>
<accession>K0RW48</accession>
<dbReference type="Proteomes" id="UP000266841">
    <property type="component" value="Unassembled WGS sequence"/>
</dbReference>
<gene>
    <name evidence="3" type="ORF">THAOC_23442</name>
</gene>
<evidence type="ECO:0000313" key="4">
    <source>
        <dbReference type="Proteomes" id="UP000266841"/>
    </source>
</evidence>
<name>K0RW48_THAOC</name>
<dbReference type="AlphaFoldDB" id="K0RW48"/>
<organism evidence="3 4">
    <name type="scientific">Thalassiosira oceanica</name>
    <name type="common">Marine diatom</name>
    <dbReference type="NCBI Taxonomy" id="159749"/>
    <lineage>
        <taxon>Eukaryota</taxon>
        <taxon>Sar</taxon>
        <taxon>Stramenopiles</taxon>
        <taxon>Ochrophyta</taxon>
        <taxon>Bacillariophyta</taxon>
        <taxon>Coscinodiscophyceae</taxon>
        <taxon>Thalassiosirophycidae</taxon>
        <taxon>Thalassiosirales</taxon>
        <taxon>Thalassiosiraceae</taxon>
        <taxon>Thalassiosira</taxon>
    </lineage>
</organism>
<sequence>MSLLLPLTPLPPTPLLVVALLPLLPLPPLRLAACWAELGRAGPPPPQDPISRAEARDGLASGQMQGLFNGGIWVAMSPRNSSVRHDMSDAEGHHPGVPRVVHQETIIERESGSQIPPPLNGADVSSKVEALVEENTEGPDFDPISTT</sequence>
<feature type="region of interest" description="Disordered" evidence="1">
    <location>
        <begin position="108"/>
        <end position="147"/>
    </location>
</feature>
<evidence type="ECO:0000313" key="3">
    <source>
        <dbReference type="EMBL" id="EJK56634.1"/>
    </source>
</evidence>